<dbReference type="Gene3D" id="3.40.50.300">
    <property type="entry name" value="P-loop containing nucleotide triphosphate hydrolases"/>
    <property type="match status" value="1"/>
</dbReference>
<evidence type="ECO:0000256" key="11">
    <source>
        <dbReference type="HAMAP-Rule" id="MF_00165"/>
    </source>
</evidence>
<dbReference type="CDD" id="cd01672">
    <property type="entry name" value="TMPK"/>
    <property type="match status" value="1"/>
</dbReference>
<dbReference type="InterPro" id="IPR018095">
    <property type="entry name" value="Thymidylate_kin_CS"/>
</dbReference>
<evidence type="ECO:0000313" key="14">
    <source>
        <dbReference type="Proteomes" id="UP000008136"/>
    </source>
</evidence>
<dbReference type="GO" id="GO:0006227">
    <property type="term" value="P:dUDP biosynthetic process"/>
    <property type="evidence" value="ECO:0007669"/>
    <property type="project" value="TreeGrafter"/>
</dbReference>
<dbReference type="AlphaFoldDB" id="F2KMQ8"/>
<evidence type="ECO:0000313" key="13">
    <source>
        <dbReference type="EMBL" id="AEA46082.1"/>
    </source>
</evidence>
<dbReference type="Proteomes" id="UP000008136">
    <property type="component" value="Chromosome"/>
</dbReference>
<gene>
    <name evidence="11" type="primary">tmk</name>
    <name evidence="13" type="ordered locus">Arcve_0039</name>
</gene>
<comment type="similarity">
    <text evidence="1 11">Belongs to the thymidylate kinase family.</text>
</comment>
<dbReference type="PANTHER" id="PTHR10344">
    <property type="entry name" value="THYMIDYLATE KINASE"/>
    <property type="match status" value="1"/>
</dbReference>
<dbReference type="InterPro" id="IPR027417">
    <property type="entry name" value="P-loop_NTPase"/>
</dbReference>
<reference evidence="13 14" key="1">
    <citation type="submission" date="2011-03" db="EMBL/GenBank/DDBJ databases">
        <title>The complete genome of Archaeoglobus veneficus SNP6.</title>
        <authorList>
            <consortium name="US DOE Joint Genome Institute (JGI-PGF)"/>
            <person name="Lucas S."/>
            <person name="Copeland A."/>
            <person name="Lapidus A."/>
            <person name="Bruce D."/>
            <person name="Goodwin L."/>
            <person name="Pitluck S."/>
            <person name="Kyrpides N."/>
            <person name="Mavromatis K."/>
            <person name="Pagani I."/>
            <person name="Ivanova N."/>
            <person name="Mikhailova N."/>
            <person name="Lu M."/>
            <person name="Detter J.C."/>
            <person name="Tapia R."/>
            <person name="Han C."/>
            <person name="Land M."/>
            <person name="Hauser L."/>
            <person name="Markowitz V."/>
            <person name="Cheng J.-F."/>
            <person name="Hugenholtz P."/>
            <person name="Woyke T."/>
            <person name="Wu D."/>
            <person name="Spring S."/>
            <person name="Brambilla E."/>
            <person name="Klenk H.-P."/>
            <person name="Eisen J.A."/>
        </authorList>
    </citation>
    <scope>NUCLEOTIDE SEQUENCE [LARGE SCALE GENOMIC DNA]</scope>
    <source>
        <strain>SNP6</strain>
    </source>
</reference>
<evidence type="ECO:0000256" key="8">
    <source>
        <dbReference type="ARBA" id="ARBA00022840"/>
    </source>
</evidence>
<evidence type="ECO:0000256" key="1">
    <source>
        <dbReference type="ARBA" id="ARBA00009776"/>
    </source>
</evidence>
<comment type="catalytic activity">
    <reaction evidence="10 11">
        <text>dTMP + ATP = dTDP + ADP</text>
        <dbReference type="Rhea" id="RHEA:13517"/>
        <dbReference type="ChEBI" id="CHEBI:30616"/>
        <dbReference type="ChEBI" id="CHEBI:58369"/>
        <dbReference type="ChEBI" id="CHEBI:63528"/>
        <dbReference type="ChEBI" id="CHEBI:456216"/>
        <dbReference type="EC" id="2.7.4.9"/>
    </reaction>
</comment>
<keyword evidence="5 11" id="KW-0545">Nucleotide biosynthesis</keyword>
<evidence type="ECO:0000259" key="12">
    <source>
        <dbReference type="Pfam" id="PF02223"/>
    </source>
</evidence>
<evidence type="ECO:0000256" key="4">
    <source>
        <dbReference type="ARBA" id="ARBA00022679"/>
    </source>
</evidence>
<dbReference type="GO" id="GO:0004798">
    <property type="term" value="F:dTMP kinase activity"/>
    <property type="evidence" value="ECO:0007669"/>
    <property type="project" value="UniProtKB-UniRule"/>
</dbReference>
<dbReference type="GeneID" id="10393130"/>
<dbReference type="HAMAP" id="MF_00165">
    <property type="entry name" value="Thymidylate_kinase"/>
    <property type="match status" value="1"/>
</dbReference>
<dbReference type="STRING" id="693661.Arcve_0039"/>
<dbReference type="PANTHER" id="PTHR10344:SF4">
    <property type="entry name" value="UMP-CMP KINASE 2, MITOCHONDRIAL"/>
    <property type="match status" value="1"/>
</dbReference>
<sequence>MLIAIEGIDGVGKTTIAKFLKEELEKRGYEVVLLKEPTNSEWGRKIKASLNKRLSAEEELELFILDRKYNVEHNILPALKQGKIVIMDRYYYSNIAYQAARGLDAERIKRINEEIAPRPDIVILLDAPPEICLERIMERGEIPNSFEDPEYLKKVREIFKSLKDNVVIVDASKSIDEVKKDVLRIVLERI</sequence>
<evidence type="ECO:0000256" key="6">
    <source>
        <dbReference type="ARBA" id="ARBA00022741"/>
    </source>
</evidence>
<dbReference type="HOGENOM" id="CLU_049131_0_2_2"/>
<dbReference type="eggNOG" id="arCOG01891">
    <property type="taxonomic scope" value="Archaea"/>
</dbReference>
<proteinExistence type="inferred from homology"/>
<keyword evidence="4 11" id="KW-0808">Transferase</keyword>
<protein>
    <recommendedName>
        <fullName evidence="3 11">Probable thymidylate kinase</fullName>
        <ecNumber evidence="2 11">2.7.4.9</ecNumber>
    </recommendedName>
    <alternativeName>
        <fullName evidence="9 11">dTMP kinase</fullName>
    </alternativeName>
</protein>
<evidence type="ECO:0000256" key="2">
    <source>
        <dbReference type="ARBA" id="ARBA00012980"/>
    </source>
</evidence>
<dbReference type="PROSITE" id="PS01331">
    <property type="entry name" value="THYMIDYLATE_KINASE"/>
    <property type="match status" value="1"/>
</dbReference>
<dbReference type="InterPro" id="IPR039430">
    <property type="entry name" value="Thymidylate_kin-like_dom"/>
</dbReference>
<accession>F2KMQ8</accession>
<evidence type="ECO:0000256" key="9">
    <source>
        <dbReference type="ARBA" id="ARBA00029962"/>
    </source>
</evidence>
<dbReference type="GO" id="GO:0006235">
    <property type="term" value="P:dTTP biosynthetic process"/>
    <property type="evidence" value="ECO:0007669"/>
    <property type="project" value="UniProtKB-UniRule"/>
</dbReference>
<feature type="domain" description="Thymidylate kinase-like" evidence="12">
    <location>
        <begin position="5"/>
        <end position="182"/>
    </location>
</feature>
<keyword evidence="8 11" id="KW-0067">ATP-binding</keyword>
<dbReference type="KEGG" id="ave:Arcve_0039"/>
<dbReference type="GO" id="GO:0006233">
    <property type="term" value="P:dTDP biosynthetic process"/>
    <property type="evidence" value="ECO:0007669"/>
    <property type="project" value="InterPro"/>
</dbReference>
<keyword evidence="14" id="KW-1185">Reference proteome</keyword>
<keyword evidence="7 11" id="KW-0418">Kinase</keyword>
<dbReference type="GO" id="GO:0005524">
    <property type="term" value="F:ATP binding"/>
    <property type="evidence" value="ECO:0007669"/>
    <property type="project" value="UniProtKB-UniRule"/>
</dbReference>
<organism evidence="13 14">
    <name type="scientific">Archaeoglobus veneficus (strain DSM 11195 / SNP6)</name>
    <dbReference type="NCBI Taxonomy" id="693661"/>
    <lineage>
        <taxon>Archaea</taxon>
        <taxon>Methanobacteriati</taxon>
        <taxon>Methanobacteriota</taxon>
        <taxon>Archaeoglobi</taxon>
        <taxon>Archaeoglobales</taxon>
        <taxon>Archaeoglobaceae</taxon>
        <taxon>Archaeoglobus</taxon>
    </lineage>
</organism>
<dbReference type="InterPro" id="IPR018094">
    <property type="entry name" value="Thymidylate_kinase"/>
</dbReference>
<dbReference type="Pfam" id="PF02223">
    <property type="entry name" value="Thymidylate_kin"/>
    <property type="match status" value="1"/>
</dbReference>
<evidence type="ECO:0000256" key="10">
    <source>
        <dbReference type="ARBA" id="ARBA00048743"/>
    </source>
</evidence>
<name>F2KMQ8_ARCVS</name>
<evidence type="ECO:0000256" key="7">
    <source>
        <dbReference type="ARBA" id="ARBA00022777"/>
    </source>
</evidence>
<dbReference type="GO" id="GO:0005737">
    <property type="term" value="C:cytoplasm"/>
    <property type="evidence" value="ECO:0007669"/>
    <property type="project" value="TreeGrafter"/>
</dbReference>
<dbReference type="EC" id="2.7.4.9" evidence="2 11"/>
<dbReference type="NCBIfam" id="TIGR00041">
    <property type="entry name" value="DTMP_kinase"/>
    <property type="match status" value="1"/>
</dbReference>
<dbReference type="SUPFAM" id="SSF52540">
    <property type="entry name" value="P-loop containing nucleoside triphosphate hydrolases"/>
    <property type="match status" value="1"/>
</dbReference>
<dbReference type="RefSeq" id="WP_013682758.1">
    <property type="nucleotide sequence ID" value="NC_015320.1"/>
</dbReference>
<dbReference type="OrthoDB" id="43083at2157"/>
<evidence type="ECO:0000256" key="3">
    <source>
        <dbReference type="ARBA" id="ARBA00013355"/>
    </source>
</evidence>
<evidence type="ECO:0000256" key="5">
    <source>
        <dbReference type="ARBA" id="ARBA00022727"/>
    </source>
</evidence>
<keyword evidence="6 11" id="KW-0547">Nucleotide-binding</keyword>
<feature type="binding site" evidence="11">
    <location>
        <begin position="7"/>
        <end position="14"/>
    </location>
    <ligand>
        <name>ATP</name>
        <dbReference type="ChEBI" id="CHEBI:30616"/>
    </ligand>
</feature>
<dbReference type="EMBL" id="CP002588">
    <property type="protein sequence ID" value="AEA46082.1"/>
    <property type="molecule type" value="Genomic_DNA"/>
</dbReference>